<evidence type="ECO:0000256" key="1">
    <source>
        <dbReference type="SAM" id="MobiDB-lite"/>
    </source>
</evidence>
<name>F0YMD5_AURAN</name>
<gene>
    <name evidence="2" type="ORF">AURANDRAFT_72666</name>
</gene>
<dbReference type="Proteomes" id="UP000002729">
    <property type="component" value="Unassembled WGS sequence"/>
</dbReference>
<feature type="region of interest" description="Disordered" evidence="1">
    <location>
        <begin position="947"/>
        <end position="975"/>
    </location>
</feature>
<dbReference type="GeneID" id="20228814"/>
<accession>F0YMD5</accession>
<dbReference type="InParanoid" id="F0YMD5"/>
<evidence type="ECO:0000313" key="2">
    <source>
        <dbReference type="EMBL" id="EGB03713.1"/>
    </source>
</evidence>
<dbReference type="OrthoDB" id="10054414at2759"/>
<evidence type="ECO:0000313" key="3">
    <source>
        <dbReference type="Proteomes" id="UP000002729"/>
    </source>
</evidence>
<dbReference type="EMBL" id="GL833163">
    <property type="protein sequence ID" value="EGB03713.1"/>
    <property type="molecule type" value="Genomic_DNA"/>
</dbReference>
<proteinExistence type="predicted"/>
<dbReference type="AlphaFoldDB" id="F0YMD5"/>
<dbReference type="KEGG" id="aaf:AURANDRAFT_72666"/>
<dbReference type="eggNOG" id="ENOG502S6KY">
    <property type="taxonomic scope" value="Eukaryota"/>
</dbReference>
<dbReference type="RefSeq" id="XP_009041568.1">
    <property type="nucleotide sequence ID" value="XM_009043320.1"/>
</dbReference>
<organism evidence="3">
    <name type="scientific">Aureococcus anophagefferens</name>
    <name type="common">Harmful bloom alga</name>
    <dbReference type="NCBI Taxonomy" id="44056"/>
    <lineage>
        <taxon>Eukaryota</taxon>
        <taxon>Sar</taxon>
        <taxon>Stramenopiles</taxon>
        <taxon>Ochrophyta</taxon>
        <taxon>Pelagophyceae</taxon>
        <taxon>Pelagomonadales</taxon>
        <taxon>Pelagomonadaceae</taxon>
        <taxon>Aureococcus</taxon>
    </lineage>
</organism>
<sequence>MSVLDLTRAGINFLAIDFDLTLVDTHTEGRWPGSPSELAARVRPNLRHLMNEAMDAGIHVAIVTLSPQVPLISAVLQLIFPASCDMIPIRGSDGNWFYAGQGSLEGKQVRMVLESPQFDSSAVEELTHCHSAQINRRTSLLIDDDAKNVSRALDNGVNAILFCPADSLCLRRGILALVDRVGTGLPMRQGHLVYLAWPERHAVLVEVLLHVLQISYECSHGWLYLCVKSCSPKEDGLGAYVYVTGSDSAFPVPLVDAELVEHFADVPPRLLGSSSVVVALDWACPSSVDLLRPREAIETPTVTTKATSRCSTLLQGSSGSFLKKILNLISTLHNPWSMERAWRAVVKAIRNSDLPDHAHCLRIKATRSLRTVDERALSWNAAHCHEEWLVVTPVDDSIVTQSLTSPLPRFRCGRPILLPEGIKDRNVLAEIKAGPDSLASVVGVRLCGEMTQLKGPRGALSENLPKRVGGAYRELWRGPGALQERESHASPRTVYFVVTAVILGTVTCQINDGECANAFLCQRAGACSQAHFRGNAQPSSAHDRPLSVLRIRLYDSSMGCLLLEAYLSETNVKRFVESSLGDQKKGLVVDASLGEFSALVDENNARTIAEQKICLPGENLTQSDETVVAWRPLQKEHKLNDSDVTWRLKVAQNNEVRELAARCIQLLTAIEGHTYAIKRAVMLQVVSNINKVLVQVVNVTQAKDSSLADARYRSAIPMRARRLFGRCRDGIVEELKRATLAGLLQKEICAPGSTLETVCLPRDCQIEVSEDAKIVSLGLDEMEKFVNWRVVCVGRRSVCNRGEFIAAQKFGSTGTLTLESPAQFASTRLIVLDHARVEAMSQLLRILNPCAHGSHQDSGTDFIAPQVFLGDAPDADRAIKLQDEDCLIKDRTRRTGKPSSTFLKRDTLAKGRPPNVLLRDTRSRVNAQGASVRLDCLKRTIHLEDRSYQRRRKQRKDRTTRAGFVVSTRRPSNGY</sequence>
<feature type="compositionally biased region" description="Basic residues" evidence="1">
    <location>
        <begin position="949"/>
        <end position="958"/>
    </location>
</feature>
<protein>
    <submittedName>
        <fullName evidence="2">Uncharacterized protein</fullName>
    </submittedName>
</protein>
<reference evidence="2 3" key="1">
    <citation type="journal article" date="2011" name="Proc. Natl. Acad. Sci. U.S.A.">
        <title>Niche of harmful alga Aureococcus anophagefferens revealed through ecogenomics.</title>
        <authorList>
            <person name="Gobler C.J."/>
            <person name="Berry D.L."/>
            <person name="Dyhrman S.T."/>
            <person name="Wilhelm S.W."/>
            <person name="Salamov A."/>
            <person name="Lobanov A.V."/>
            <person name="Zhang Y."/>
            <person name="Collier J.L."/>
            <person name="Wurch L.L."/>
            <person name="Kustka A.B."/>
            <person name="Dill B.D."/>
            <person name="Shah M."/>
            <person name="VerBerkmoes N.C."/>
            <person name="Kuo A."/>
            <person name="Terry A."/>
            <person name="Pangilinan J."/>
            <person name="Lindquist E.A."/>
            <person name="Lucas S."/>
            <person name="Paulsen I.T."/>
            <person name="Hattenrath-Lehmann T.K."/>
            <person name="Talmage S.C."/>
            <person name="Walker E.A."/>
            <person name="Koch F."/>
            <person name="Burson A.M."/>
            <person name="Marcoval M.A."/>
            <person name="Tang Y.Z."/>
            <person name="Lecleir G.R."/>
            <person name="Coyne K.J."/>
            <person name="Berg G.M."/>
            <person name="Bertrand E.M."/>
            <person name="Saito M.A."/>
            <person name="Gladyshev V.N."/>
            <person name="Grigoriev I.V."/>
        </authorList>
    </citation>
    <scope>NUCLEOTIDE SEQUENCE [LARGE SCALE GENOMIC DNA]</scope>
    <source>
        <strain evidence="3">CCMP 1984</strain>
    </source>
</reference>
<keyword evidence="3" id="KW-1185">Reference proteome</keyword>